<keyword evidence="3 7" id="KW-1133">Transmembrane helix</keyword>
<evidence type="ECO:0000256" key="1">
    <source>
        <dbReference type="ARBA" id="ARBA00004653"/>
    </source>
</evidence>
<evidence type="ECO:0000256" key="7">
    <source>
        <dbReference type="SAM" id="Phobius"/>
    </source>
</evidence>
<dbReference type="Pfam" id="PF04178">
    <property type="entry name" value="Got1"/>
    <property type="match status" value="1"/>
</dbReference>
<organism evidence="8 9">
    <name type="scientific">Tetradesmus obliquus</name>
    <name type="common">Green alga</name>
    <name type="synonym">Acutodesmus obliquus</name>
    <dbReference type="NCBI Taxonomy" id="3088"/>
    <lineage>
        <taxon>Eukaryota</taxon>
        <taxon>Viridiplantae</taxon>
        <taxon>Chlorophyta</taxon>
        <taxon>core chlorophytes</taxon>
        <taxon>Chlorophyceae</taxon>
        <taxon>CS clade</taxon>
        <taxon>Sphaeropleales</taxon>
        <taxon>Scenedesmaceae</taxon>
        <taxon>Tetradesmus</taxon>
    </lineage>
</organism>
<dbReference type="Proteomes" id="UP000256970">
    <property type="component" value="Unassembled WGS sequence"/>
</dbReference>
<evidence type="ECO:0000256" key="5">
    <source>
        <dbReference type="ARBA" id="ARBA00023136"/>
    </source>
</evidence>
<keyword evidence="5 7" id="KW-0472">Membrane</keyword>
<sequence length="153" mass="16930">MFPTGSWLNDQRKIGLGLTAFGFLFTFLGVVLFFDRGLLAMGNLLFLAGMTITIGVQATMQFFSRRKNRKGSAFYLSGAGLVIIGWTIIGLCLEAYGFWLLFCEFIPIVLQYSRRIPFVSKVLDVPGLKAVFNKIAPMGGLPQTMSDADARSR</sequence>
<protein>
    <recommendedName>
        <fullName evidence="10">Vesicle transport protein</fullName>
    </recommendedName>
</protein>
<dbReference type="AlphaFoldDB" id="A0A383V4N4"/>
<dbReference type="PANTHER" id="PTHR21493:SF9">
    <property type="entry name" value="GOLGI TRANSPORT PROTEIN 1-RELATED"/>
    <property type="match status" value="1"/>
</dbReference>
<gene>
    <name evidence="8" type="ORF">BQ4739_LOCUS1103</name>
</gene>
<keyword evidence="9" id="KW-1185">Reference proteome</keyword>
<dbReference type="PANTHER" id="PTHR21493">
    <property type="entry name" value="CGI-141-RELATED/LIPASE CONTAINING PROTEIN"/>
    <property type="match status" value="1"/>
</dbReference>
<evidence type="ECO:0008006" key="10">
    <source>
        <dbReference type="Google" id="ProtNLM"/>
    </source>
</evidence>
<proteinExistence type="inferred from homology"/>
<keyword evidence="4" id="KW-0333">Golgi apparatus</keyword>
<comment type="subcellular location">
    <subcellularLocation>
        <location evidence="1">Golgi apparatus membrane</location>
        <topology evidence="1">Multi-pass membrane protein</topology>
    </subcellularLocation>
</comment>
<dbReference type="GO" id="GO:0042147">
    <property type="term" value="P:retrograde transport, endosome to Golgi"/>
    <property type="evidence" value="ECO:0007669"/>
    <property type="project" value="InterPro"/>
</dbReference>
<feature type="transmembrane region" description="Helical" evidence="7">
    <location>
        <begin position="14"/>
        <end position="34"/>
    </location>
</feature>
<evidence type="ECO:0000256" key="2">
    <source>
        <dbReference type="ARBA" id="ARBA00022692"/>
    </source>
</evidence>
<reference evidence="8 9" key="1">
    <citation type="submission" date="2016-10" db="EMBL/GenBank/DDBJ databases">
        <authorList>
            <person name="Cai Z."/>
        </authorList>
    </citation>
    <scope>NUCLEOTIDE SEQUENCE [LARGE SCALE GENOMIC DNA]</scope>
</reference>
<evidence type="ECO:0000256" key="4">
    <source>
        <dbReference type="ARBA" id="ARBA00023034"/>
    </source>
</evidence>
<keyword evidence="2 7" id="KW-0812">Transmembrane</keyword>
<feature type="transmembrane region" description="Helical" evidence="7">
    <location>
        <begin position="40"/>
        <end position="60"/>
    </location>
</feature>
<dbReference type="EMBL" id="FNXT01000077">
    <property type="protein sequence ID" value="SZX60568.1"/>
    <property type="molecule type" value="Genomic_DNA"/>
</dbReference>
<dbReference type="STRING" id="3088.A0A383V4N4"/>
<dbReference type="GO" id="GO:0006888">
    <property type="term" value="P:endoplasmic reticulum to Golgi vesicle-mediated transport"/>
    <property type="evidence" value="ECO:0007669"/>
    <property type="project" value="InterPro"/>
</dbReference>
<evidence type="ECO:0000256" key="6">
    <source>
        <dbReference type="ARBA" id="ARBA00025799"/>
    </source>
</evidence>
<evidence type="ECO:0000313" key="9">
    <source>
        <dbReference type="Proteomes" id="UP000256970"/>
    </source>
</evidence>
<evidence type="ECO:0000256" key="3">
    <source>
        <dbReference type="ARBA" id="ARBA00022989"/>
    </source>
</evidence>
<dbReference type="GO" id="GO:0000139">
    <property type="term" value="C:Golgi membrane"/>
    <property type="evidence" value="ECO:0007669"/>
    <property type="project" value="UniProtKB-SubCell"/>
</dbReference>
<accession>A0A383V4N4</accession>
<evidence type="ECO:0000313" key="8">
    <source>
        <dbReference type="EMBL" id="SZX60568.1"/>
    </source>
</evidence>
<feature type="transmembrane region" description="Helical" evidence="7">
    <location>
        <begin position="72"/>
        <end position="89"/>
    </location>
</feature>
<dbReference type="InterPro" id="IPR045176">
    <property type="entry name" value="Got1"/>
</dbReference>
<dbReference type="GO" id="GO:0005829">
    <property type="term" value="C:cytosol"/>
    <property type="evidence" value="ECO:0007669"/>
    <property type="project" value="GOC"/>
</dbReference>
<name>A0A383V4N4_TETOB</name>
<comment type="similarity">
    <text evidence="6">Belongs to the GOT1 family.</text>
</comment>
<dbReference type="InterPro" id="IPR007305">
    <property type="entry name" value="Vesicle_transpt_Got1/SFT2"/>
</dbReference>